<accession>A0A2M6WCT6</accession>
<dbReference type="SUPFAM" id="SSF53335">
    <property type="entry name" value="S-adenosyl-L-methionine-dependent methyltransferases"/>
    <property type="match status" value="1"/>
</dbReference>
<sequence length="253" mass="28658">MTIKEALTKATKKLETEKIASASLDAELLLALALKKSREFLFTYPEQKLTYLQRKKLEKLIKKRADQTPLSYLTGFKEFYGLSFIVSPKVLVPRPLTEELVERALEELKSLKKGQNRPLKVAEIGTGSGCLIISLIKELQKTEDLTAFEFYATDISKAALKVAKKNAKKHEADNYITFFKGDLLKPLKNKKLDLILANLPYLTKEDVAKESSIKKEPEGALIGDYNNFFKQIDSLTYQPLIIYEDKGGINLYS</sequence>
<dbReference type="Proteomes" id="UP000230543">
    <property type="component" value="Unassembled WGS sequence"/>
</dbReference>
<evidence type="ECO:0000256" key="3">
    <source>
        <dbReference type="ARBA" id="ARBA00022679"/>
    </source>
</evidence>
<dbReference type="EC" id="2.1.1.297" evidence="1"/>
<feature type="domain" description="Release factor glutamine methyltransferase N-terminal" evidence="7">
    <location>
        <begin position="5"/>
        <end position="75"/>
    </location>
</feature>
<dbReference type="GO" id="GO:0102559">
    <property type="term" value="F:peptide chain release factor N(5)-glutamine methyltransferase activity"/>
    <property type="evidence" value="ECO:0007669"/>
    <property type="project" value="UniProtKB-EC"/>
</dbReference>
<evidence type="ECO:0000256" key="5">
    <source>
        <dbReference type="ARBA" id="ARBA00048391"/>
    </source>
</evidence>
<evidence type="ECO:0000256" key="2">
    <source>
        <dbReference type="ARBA" id="ARBA00022603"/>
    </source>
</evidence>
<keyword evidence="4" id="KW-0949">S-adenosyl-L-methionine</keyword>
<dbReference type="EMBL" id="PFBO01000036">
    <property type="protein sequence ID" value="PIT90610.1"/>
    <property type="molecule type" value="Genomic_DNA"/>
</dbReference>
<dbReference type="Pfam" id="PF17827">
    <property type="entry name" value="PrmC_N"/>
    <property type="match status" value="1"/>
</dbReference>
<comment type="caution">
    <text evidence="8">The sequence shown here is derived from an EMBL/GenBank/DDBJ whole genome shotgun (WGS) entry which is preliminary data.</text>
</comment>
<proteinExistence type="predicted"/>
<dbReference type="PANTHER" id="PTHR18895:SF74">
    <property type="entry name" value="MTRF1L RELEASE FACTOR GLUTAMINE METHYLTRANSFERASE"/>
    <property type="match status" value="1"/>
</dbReference>
<dbReference type="NCBIfam" id="TIGR00536">
    <property type="entry name" value="hemK_fam"/>
    <property type="match status" value="1"/>
</dbReference>
<dbReference type="InterPro" id="IPR029063">
    <property type="entry name" value="SAM-dependent_MTases_sf"/>
</dbReference>
<gene>
    <name evidence="8" type="ORF">COU22_01180</name>
</gene>
<comment type="catalytic activity">
    <reaction evidence="5">
        <text>L-glutaminyl-[peptide chain release factor] + S-adenosyl-L-methionine = N(5)-methyl-L-glutaminyl-[peptide chain release factor] + S-adenosyl-L-homocysteine + H(+)</text>
        <dbReference type="Rhea" id="RHEA:42896"/>
        <dbReference type="Rhea" id="RHEA-COMP:10271"/>
        <dbReference type="Rhea" id="RHEA-COMP:10272"/>
        <dbReference type="ChEBI" id="CHEBI:15378"/>
        <dbReference type="ChEBI" id="CHEBI:30011"/>
        <dbReference type="ChEBI" id="CHEBI:57856"/>
        <dbReference type="ChEBI" id="CHEBI:59789"/>
        <dbReference type="ChEBI" id="CHEBI:61891"/>
        <dbReference type="EC" id="2.1.1.297"/>
    </reaction>
</comment>
<dbReference type="InterPro" id="IPR004556">
    <property type="entry name" value="HemK-like"/>
</dbReference>
<keyword evidence="2 8" id="KW-0489">Methyltransferase</keyword>
<dbReference type="Pfam" id="PF05175">
    <property type="entry name" value="MTS"/>
    <property type="match status" value="1"/>
</dbReference>
<keyword evidence="3 8" id="KW-0808">Transferase</keyword>
<evidence type="ECO:0000313" key="8">
    <source>
        <dbReference type="EMBL" id="PIT90610.1"/>
    </source>
</evidence>
<evidence type="ECO:0000313" key="9">
    <source>
        <dbReference type="Proteomes" id="UP000230543"/>
    </source>
</evidence>
<dbReference type="GO" id="GO:0032259">
    <property type="term" value="P:methylation"/>
    <property type="evidence" value="ECO:0007669"/>
    <property type="project" value="UniProtKB-KW"/>
</dbReference>
<reference evidence="9" key="1">
    <citation type="submission" date="2017-09" db="EMBL/GenBank/DDBJ databases">
        <title>Depth-based differentiation of microbial function through sediment-hosted aquifers and enrichment of novel symbionts in the deep terrestrial subsurface.</title>
        <authorList>
            <person name="Probst A.J."/>
            <person name="Ladd B."/>
            <person name="Jarett J.K."/>
            <person name="Geller-Mcgrath D.E."/>
            <person name="Sieber C.M.K."/>
            <person name="Emerson J.B."/>
            <person name="Anantharaman K."/>
            <person name="Thomas B.C."/>
            <person name="Malmstrom R."/>
            <person name="Stieglmeier M."/>
            <person name="Klingl A."/>
            <person name="Woyke T."/>
            <person name="Ryan C.M."/>
            <person name="Banfield J.F."/>
        </authorList>
    </citation>
    <scope>NUCLEOTIDE SEQUENCE [LARGE SCALE GENOMIC DNA]</scope>
</reference>
<dbReference type="InterPro" id="IPR050320">
    <property type="entry name" value="N5-glutamine_MTase"/>
</dbReference>
<evidence type="ECO:0000256" key="1">
    <source>
        <dbReference type="ARBA" id="ARBA00012771"/>
    </source>
</evidence>
<dbReference type="Gene3D" id="1.10.8.10">
    <property type="entry name" value="DNA helicase RuvA subunit, C-terminal domain"/>
    <property type="match status" value="1"/>
</dbReference>
<dbReference type="InterPro" id="IPR040758">
    <property type="entry name" value="PrmC_N"/>
</dbReference>
<dbReference type="CDD" id="cd02440">
    <property type="entry name" value="AdoMet_MTases"/>
    <property type="match status" value="1"/>
</dbReference>
<dbReference type="AlphaFoldDB" id="A0A2M6WCT6"/>
<dbReference type="PANTHER" id="PTHR18895">
    <property type="entry name" value="HEMK METHYLTRANSFERASE"/>
    <property type="match status" value="1"/>
</dbReference>
<feature type="domain" description="Methyltransferase small" evidence="6">
    <location>
        <begin position="118"/>
        <end position="207"/>
    </location>
</feature>
<dbReference type="InterPro" id="IPR007848">
    <property type="entry name" value="Small_mtfrase_dom"/>
</dbReference>
<organism evidence="8 9">
    <name type="scientific">Candidatus Komeilibacteria bacterium CG10_big_fil_rev_8_21_14_0_10_41_13</name>
    <dbReference type="NCBI Taxonomy" id="1974476"/>
    <lineage>
        <taxon>Bacteria</taxon>
        <taxon>Candidatus Komeiliibacteriota</taxon>
    </lineage>
</organism>
<protein>
    <recommendedName>
        <fullName evidence="1">peptide chain release factor N(5)-glutamine methyltransferase</fullName>
        <ecNumber evidence="1">2.1.1.297</ecNumber>
    </recommendedName>
</protein>
<dbReference type="Gene3D" id="3.40.50.150">
    <property type="entry name" value="Vaccinia Virus protein VP39"/>
    <property type="match status" value="1"/>
</dbReference>
<evidence type="ECO:0000259" key="6">
    <source>
        <dbReference type="Pfam" id="PF05175"/>
    </source>
</evidence>
<evidence type="ECO:0000259" key="7">
    <source>
        <dbReference type="Pfam" id="PF17827"/>
    </source>
</evidence>
<evidence type="ECO:0000256" key="4">
    <source>
        <dbReference type="ARBA" id="ARBA00022691"/>
    </source>
</evidence>
<name>A0A2M6WCT6_9BACT</name>